<reference evidence="11" key="1">
    <citation type="submission" date="2015-08" db="EMBL/GenBank/DDBJ databases">
        <title>Genome sequencing project for genomic taxonomy and phylogenomics of Bacillus-like bacteria.</title>
        <authorList>
            <person name="Liu B."/>
            <person name="Wang J."/>
            <person name="Zhu Y."/>
            <person name="Liu G."/>
            <person name="Chen Q."/>
            <person name="Chen Z."/>
            <person name="Lan J."/>
            <person name="Che J."/>
            <person name="Ge C."/>
            <person name="Shi H."/>
            <person name="Pan Z."/>
            <person name="Liu X."/>
        </authorList>
    </citation>
    <scope>NUCLEOTIDE SEQUENCE [LARGE SCALE GENOMIC DNA]</scope>
    <source>
        <strain evidence="11">FJAT-22460</strain>
    </source>
</reference>
<dbReference type="Pfam" id="PF00528">
    <property type="entry name" value="BPD_transp_1"/>
    <property type="match status" value="1"/>
</dbReference>
<proteinExistence type="inferred from homology"/>
<dbReference type="InterPro" id="IPR051789">
    <property type="entry name" value="Bact_Polyamine_Transport"/>
</dbReference>
<comment type="caution">
    <text evidence="10">The sequence shown here is derived from an EMBL/GenBank/DDBJ whole genome shotgun (WGS) entry which is preliminary data.</text>
</comment>
<dbReference type="OrthoDB" id="9782004at2"/>
<dbReference type="PANTHER" id="PTHR43848:SF2">
    <property type="entry name" value="PUTRESCINE TRANSPORT SYSTEM PERMEASE PROTEIN POTI"/>
    <property type="match status" value="1"/>
</dbReference>
<evidence type="ECO:0000256" key="2">
    <source>
        <dbReference type="ARBA" id="ARBA00007069"/>
    </source>
</evidence>
<dbReference type="Proteomes" id="UP000036932">
    <property type="component" value="Unassembled WGS sequence"/>
</dbReference>
<keyword evidence="11" id="KW-1185">Reference proteome</keyword>
<evidence type="ECO:0000259" key="9">
    <source>
        <dbReference type="PROSITE" id="PS50928"/>
    </source>
</evidence>
<keyword evidence="6 8" id="KW-1133">Transmembrane helix</keyword>
<evidence type="ECO:0000256" key="3">
    <source>
        <dbReference type="ARBA" id="ARBA00022448"/>
    </source>
</evidence>
<dbReference type="GO" id="GO:0005886">
    <property type="term" value="C:plasma membrane"/>
    <property type="evidence" value="ECO:0007669"/>
    <property type="project" value="UniProtKB-SubCell"/>
</dbReference>
<dbReference type="CDD" id="cd06261">
    <property type="entry name" value="TM_PBP2"/>
    <property type="match status" value="1"/>
</dbReference>
<feature type="domain" description="ABC transmembrane type-1" evidence="9">
    <location>
        <begin position="62"/>
        <end position="250"/>
    </location>
</feature>
<feature type="transmembrane region" description="Helical" evidence="8">
    <location>
        <begin position="234"/>
        <end position="254"/>
    </location>
</feature>
<dbReference type="PANTHER" id="PTHR43848">
    <property type="entry name" value="PUTRESCINE TRANSPORT SYSTEM PERMEASE PROTEIN POTI"/>
    <property type="match status" value="1"/>
</dbReference>
<keyword evidence="5 8" id="KW-0812">Transmembrane</keyword>
<feature type="transmembrane region" description="Helical" evidence="8">
    <location>
        <begin position="202"/>
        <end position="222"/>
    </location>
</feature>
<dbReference type="EMBL" id="LIUT01000002">
    <property type="protein sequence ID" value="KOR87624.1"/>
    <property type="molecule type" value="Genomic_DNA"/>
</dbReference>
<protein>
    <submittedName>
        <fullName evidence="10">Spermidine/putrescine ABC transporter permease</fullName>
    </submittedName>
</protein>
<dbReference type="InterPro" id="IPR000515">
    <property type="entry name" value="MetI-like"/>
</dbReference>
<evidence type="ECO:0000256" key="8">
    <source>
        <dbReference type="RuleBase" id="RU363032"/>
    </source>
</evidence>
<comment type="subcellular location">
    <subcellularLocation>
        <location evidence="1 8">Cell membrane</location>
        <topology evidence="1 8">Multi-pass membrane protein</topology>
    </subcellularLocation>
</comment>
<evidence type="ECO:0000256" key="5">
    <source>
        <dbReference type="ARBA" id="ARBA00022692"/>
    </source>
</evidence>
<feature type="transmembrane region" description="Helical" evidence="8">
    <location>
        <begin position="174"/>
        <end position="196"/>
    </location>
</feature>
<keyword evidence="4" id="KW-1003">Cell membrane</keyword>
<name>A0A0M1P0I6_9BACL</name>
<evidence type="ECO:0000256" key="1">
    <source>
        <dbReference type="ARBA" id="ARBA00004651"/>
    </source>
</evidence>
<accession>A0A0M1P0I6</accession>
<dbReference type="RefSeq" id="WP_054403774.1">
    <property type="nucleotide sequence ID" value="NZ_LIUT01000002.1"/>
</dbReference>
<gene>
    <name evidence="10" type="ORF">AM231_17135</name>
</gene>
<dbReference type="PROSITE" id="PS50928">
    <property type="entry name" value="ABC_TM1"/>
    <property type="match status" value="1"/>
</dbReference>
<evidence type="ECO:0000256" key="4">
    <source>
        <dbReference type="ARBA" id="ARBA00022475"/>
    </source>
</evidence>
<feature type="transmembrane region" description="Helical" evidence="8">
    <location>
        <begin position="100"/>
        <end position="121"/>
    </location>
</feature>
<keyword evidence="7 8" id="KW-0472">Membrane</keyword>
<evidence type="ECO:0000313" key="10">
    <source>
        <dbReference type="EMBL" id="KOR87624.1"/>
    </source>
</evidence>
<dbReference type="AlphaFoldDB" id="A0A0M1P0I6"/>
<keyword evidence="3 8" id="KW-0813">Transport</keyword>
<dbReference type="SUPFAM" id="SSF161098">
    <property type="entry name" value="MetI-like"/>
    <property type="match status" value="1"/>
</dbReference>
<comment type="similarity">
    <text evidence="2">Belongs to the binding-protein-dependent transport system permease family. CysTW subfamily.</text>
</comment>
<feature type="transmembrane region" description="Helical" evidence="8">
    <location>
        <begin position="133"/>
        <end position="153"/>
    </location>
</feature>
<dbReference type="PATRIC" id="fig|1705565.3.peg.330"/>
<organism evidence="10 11">
    <name type="scientific">Paenibacillus solani</name>
    <dbReference type="NCBI Taxonomy" id="1705565"/>
    <lineage>
        <taxon>Bacteria</taxon>
        <taxon>Bacillati</taxon>
        <taxon>Bacillota</taxon>
        <taxon>Bacilli</taxon>
        <taxon>Bacillales</taxon>
        <taxon>Paenibacillaceae</taxon>
        <taxon>Paenibacillus</taxon>
    </lineage>
</organism>
<dbReference type="InterPro" id="IPR035906">
    <property type="entry name" value="MetI-like_sf"/>
</dbReference>
<dbReference type="GO" id="GO:0055085">
    <property type="term" value="P:transmembrane transport"/>
    <property type="evidence" value="ECO:0007669"/>
    <property type="project" value="InterPro"/>
</dbReference>
<sequence length="268" mass="29406">MKKKNHPLLGIHSFLMMAFIYVPIIMIIIYSFNDTRLSGNWEGFTLDWYASLFENRHVMEALMNSLTVAVISTIVSTLLGTAAALSLRNLGRKGRTGMNGLLYLPVIIPDIIMGLSLLVLFSQLNIPLGKTTVIIAHITFSLSYVYVVVTARLSGMGKQLGEAAQDLGATPWQTFRYVTLPQIAPGIISGALIAFTLSLDDFMVSFFVAGPSSTTLPIYIYAQVKRGISPEINALCTLLILVSITLILLAQYILNRGNGQKKHKTLPI</sequence>
<evidence type="ECO:0000256" key="6">
    <source>
        <dbReference type="ARBA" id="ARBA00022989"/>
    </source>
</evidence>
<feature type="transmembrane region" description="Helical" evidence="8">
    <location>
        <begin position="12"/>
        <end position="32"/>
    </location>
</feature>
<evidence type="ECO:0000256" key="7">
    <source>
        <dbReference type="ARBA" id="ARBA00023136"/>
    </source>
</evidence>
<feature type="transmembrane region" description="Helical" evidence="8">
    <location>
        <begin position="66"/>
        <end position="88"/>
    </location>
</feature>
<evidence type="ECO:0000313" key="11">
    <source>
        <dbReference type="Proteomes" id="UP000036932"/>
    </source>
</evidence>
<dbReference type="Gene3D" id="1.10.3720.10">
    <property type="entry name" value="MetI-like"/>
    <property type="match status" value="1"/>
</dbReference>